<evidence type="ECO:0000256" key="3">
    <source>
        <dbReference type="ARBA" id="ARBA00002728"/>
    </source>
</evidence>
<evidence type="ECO:0000256" key="16">
    <source>
        <dbReference type="ARBA" id="ARBA00033235"/>
    </source>
</evidence>
<evidence type="ECO:0000256" key="13">
    <source>
        <dbReference type="ARBA" id="ARBA00022723"/>
    </source>
</evidence>
<dbReference type="GO" id="GO:0008965">
    <property type="term" value="F:phosphoenolpyruvate-protein phosphotransferase activity"/>
    <property type="evidence" value="ECO:0007669"/>
    <property type="project" value="UniProtKB-EC"/>
</dbReference>
<keyword evidence="11 24" id="KW-0808">Transferase</keyword>
<dbReference type="Pfam" id="PF00391">
    <property type="entry name" value="PEP-utilizers"/>
    <property type="match status" value="1"/>
</dbReference>
<dbReference type="GO" id="GO:0005737">
    <property type="term" value="C:cytoplasm"/>
    <property type="evidence" value="ECO:0007669"/>
    <property type="project" value="UniProtKB-SubCell"/>
</dbReference>
<dbReference type="InterPro" id="IPR036618">
    <property type="entry name" value="PtsI_HPr-bd_sf"/>
</dbReference>
<dbReference type="InterPro" id="IPR024692">
    <property type="entry name" value="PTS_EI"/>
</dbReference>
<feature type="binding site" evidence="18">
    <location>
        <position position="324"/>
    </location>
    <ligand>
        <name>phosphoenolpyruvate</name>
        <dbReference type="ChEBI" id="CHEBI:58702"/>
    </ligand>
</feature>
<evidence type="ECO:0000256" key="6">
    <source>
        <dbReference type="ARBA" id="ARBA00012232"/>
    </source>
</evidence>
<dbReference type="Gene3D" id="1.10.274.10">
    <property type="entry name" value="PtsI, HPr-binding domain"/>
    <property type="match status" value="1"/>
</dbReference>
<evidence type="ECO:0000256" key="4">
    <source>
        <dbReference type="ARBA" id="ARBA00004496"/>
    </source>
</evidence>
<dbReference type="NCBIfam" id="TIGR01417">
    <property type="entry name" value="PTS_I_fam"/>
    <property type="match status" value="1"/>
</dbReference>
<dbReference type="PANTHER" id="PTHR46244">
    <property type="entry name" value="PHOSPHOENOLPYRUVATE-PROTEIN PHOSPHOTRANSFERASE"/>
    <property type="match status" value="1"/>
</dbReference>
<dbReference type="GeneID" id="25157535"/>
<feature type="compositionally biased region" description="Basic and acidic residues" evidence="20">
    <location>
        <begin position="533"/>
        <end position="561"/>
    </location>
</feature>
<sequence length="561" mass="59883">MAERTLHGTGATPRSGVGSVVWYGRDISLLDPDGVEVDPEMEGERFADAVDTARTELESEREATAERVGEQEAAVFDAHIQFLEDPTIEDAVETMIGEGLPAPNAVDAAFGEHIEQFEGMDGRMAERADDLRDVRDRLLRLLTDGERVDLGDLPEGSVVLAERLTPSDTAQLDPERVAGFATVTGGRTSHAAIFARSLALPAVVGIGETLESVEGGTEVVVDGDDGTLLVGPDDDEREAAASGSGAAIVDESVETTDGKHIEVAANIGQPAELDPAAQRGADGVGLYRTEFLFLDRETPPSEDEQYEAVREVLDTFPDGRVVVRTLDIGGDKRIPYLDLPAEENPFLGERGIRRSLDPDSDLFATQLRALLRAAADGAGDLAIMFPLVATVEELDGALDALDAAAADLEGRETEVADPEVGVMIETPSAVFMAEELAARVDFLSIGTNDLTQYVMAADRENERVGDLHDPTHPGVLRAIRQTVKSAHDEDAWVGMCGEMAGDPDLTELLVGLGLDELSMSAVTIPEVKTAVSETEHSAASERADRARLAATRSEVHDTLEL</sequence>
<dbReference type="InterPro" id="IPR008731">
    <property type="entry name" value="PTS_EIN"/>
</dbReference>
<dbReference type="InterPro" id="IPR006318">
    <property type="entry name" value="PTS_EI-like"/>
</dbReference>
<dbReference type="KEGG" id="hhi:HAH_5174"/>
<feature type="binding site" evidence="18">
    <location>
        <position position="459"/>
    </location>
    <ligand>
        <name>phosphoenolpyruvate</name>
        <dbReference type="ChEBI" id="CHEBI:58702"/>
    </ligand>
</feature>
<keyword evidence="24" id="KW-0614">Plasmid</keyword>
<dbReference type="InterPro" id="IPR040442">
    <property type="entry name" value="Pyrv_kinase-like_dom_sf"/>
</dbReference>
<accession>G0I086</accession>
<comment type="subcellular location">
    <subcellularLocation>
        <location evidence="4">Cytoplasm</location>
    </subcellularLocation>
</comment>
<dbReference type="InterPro" id="IPR023151">
    <property type="entry name" value="PEP_util_CS"/>
</dbReference>
<gene>
    <name evidence="24" type="primary">ptsI</name>
    <name evidence="24" type="ordered locus">HAH_5174</name>
</gene>
<feature type="active site" description="Proton donor" evidence="17">
    <location>
        <position position="496"/>
    </location>
</feature>
<dbReference type="Proteomes" id="UP000005629">
    <property type="component" value="Plasmid pHH400"/>
</dbReference>
<evidence type="ECO:0000256" key="5">
    <source>
        <dbReference type="ARBA" id="ARBA00007837"/>
    </source>
</evidence>
<evidence type="ECO:0000256" key="7">
    <source>
        <dbReference type="ARBA" id="ARBA00016544"/>
    </source>
</evidence>
<dbReference type="PRINTS" id="PR01736">
    <property type="entry name" value="PHPHTRNFRASE"/>
</dbReference>
<dbReference type="PROSITE" id="PS00742">
    <property type="entry name" value="PEP_ENZYMES_2"/>
    <property type="match status" value="1"/>
</dbReference>
<dbReference type="RefSeq" id="WP_014031164.1">
    <property type="nucleotide sequence ID" value="NC_015944.1"/>
</dbReference>
<geneLocation type="plasmid" evidence="24 25">
    <name>pHH400</name>
</geneLocation>
<keyword evidence="15 19" id="KW-0460">Magnesium</keyword>
<dbReference type="AlphaFoldDB" id="G0I086"/>
<keyword evidence="13 19" id="KW-0479">Metal-binding</keyword>
<organism evidence="24 25">
    <name type="scientific">Haloarcula hispanica (strain ATCC 33960 / DSM 4426 / JCM 8911 / NBRC 102182 / NCIMB 2187 / VKM B-1755)</name>
    <dbReference type="NCBI Taxonomy" id="634497"/>
    <lineage>
        <taxon>Archaea</taxon>
        <taxon>Methanobacteriati</taxon>
        <taxon>Methanobacteriota</taxon>
        <taxon>Stenosarchaea group</taxon>
        <taxon>Halobacteria</taxon>
        <taxon>Halobacteriales</taxon>
        <taxon>Haloarculaceae</taxon>
        <taxon>Haloarcula</taxon>
    </lineage>
</organism>
<comment type="catalytic activity">
    <reaction evidence="1">
        <text>L-histidyl-[protein] + phosphoenolpyruvate = N(pros)-phospho-L-histidyl-[protein] + pyruvate</text>
        <dbReference type="Rhea" id="RHEA:23880"/>
        <dbReference type="Rhea" id="RHEA-COMP:9745"/>
        <dbReference type="Rhea" id="RHEA-COMP:9746"/>
        <dbReference type="ChEBI" id="CHEBI:15361"/>
        <dbReference type="ChEBI" id="CHEBI:29979"/>
        <dbReference type="ChEBI" id="CHEBI:58702"/>
        <dbReference type="ChEBI" id="CHEBI:64837"/>
        <dbReference type="EC" id="2.7.3.9"/>
    </reaction>
</comment>
<evidence type="ECO:0000256" key="14">
    <source>
        <dbReference type="ARBA" id="ARBA00022777"/>
    </source>
</evidence>
<evidence type="ECO:0000256" key="19">
    <source>
        <dbReference type="PIRSR" id="PIRSR000732-3"/>
    </source>
</evidence>
<keyword evidence="14" id="KW-0418">Kinase</keyword>
<dbReference type="InterPro" id="IPR008279">
    <property type="entry name" value="PEP-util_enz_mobile_dom"/>
</dbReference>
<name>G0I086_HALHT</name>
<evidence type="ECO:0000256" key="20">
    <source>
        <dbReference type="SAM" id="MobiDB-lite"/>
    </source>
</evidence>
<feature type="binding site" evidence="19">
    <location>
        <position position="425"/>
    </location>
    <ligand>
        <name>Mg(2+)</name>
        <dbReference type="ChEBI" id="CHEBI:18420"/>
    </ligand>
</feature>
<protein>
    <recommendedName>
        <fullName evidence="7">Phosphoenolpyruvate-protein phosphotransferase</fullName>
        <ecNumber evidence="6">2.7.3.9</ecNumber>
    </recommendedName>
    <alternativeName>
        <fullName evidence="16">Phosphotransferase system, enzyme I</fullName>
    </alternativeName>
</protein>
<dbReference type="PANTHER" id="PTHR46244:SF3">
    <property type="entry name" value="PHOSPHOENOLPYRUVATE-PROTEIN PHOSPHOTRANSFERASE"/>
    <property type="match status" value="1"/>
</dbReference>
<evidence type="ECO:0000256" key="18">
    <source>
        <dbReference type="PIRSR" id="PIRSR000732-2"/>
    </source>
</evidence>
<feature type="binding site" evidence="18">
    <location>
        <position position="288"/>
    </location>
    <ligand>
        <name>phosphoenolpyruvate</name>
        <dbReference type="ChEBI" id="CHEBI:58702"/>
    </ligand>
</feature>
<evidence type="ECO:0000259" key="22">
    <source>
        <dbReference type="Pfam" id="PF02896"/>
    </source>
</evidence>
<dbReference type="Gene3D" id="3.20.20.60">
    <property type="entry name" value="Phosphoenolpyruvate-binding domains"/>
    <property type="match status" value="1"/>
</dbReference>
<evidence type="ECO:0000256" key="11">
    <source>
        <dbReference type="ARBA" id="ARBA00022679"/>
    </source>
</evidence>
<dbReference type="OrthoDB" id="23397at2157"/>
<dbReference type="InterPro" id="IPR050499">
    <property type="entry name" value="PEP-utilizing_PTS_enzyme"/>
</dbReference>
<evidence type="ECO:0000256" key="1">
    <source>
        <dbReference type="ARBA" id="ARBA00000683"/>
    </source>
</evidence>
<reference evidence="24 25" key="1">
    <citation type="journal article" date="2011" name="J. Bacteriol.">
        <title>Complete genome sequence of Haloarcula hispanica, a model haloarchaeon for studying genetics, metabolism, and virus-host interaction.</title>
        <authorList>
            <person name="Liu H."/>
            <person name="Wu Z."/>
            <person name="Li M."/>
            <person name="Zhang F."/>
            <person name="Zheng H."/>
            <person name="Han J."/>
            <person name="Liu J."/>
            <person name="Zhou J."/>
            <person name="Wang S."/>
            <person name="Xiang H."/>
        </authorList>
    </citation>
    <scope>NUCLEOTIDE SEQUENCE [LARGE SCALE GENOMIC DNA]</scope>
    <source>
        <strain evidence="25">ATCC 33960 / DSM 4426 / JCM 8911 / NBRC 102182 / NCIMB 2187 / VKM B-1755</strain>
        <plasmid evidence="24 25">pHH400</plasmid>
    </source>
</reference>
<keyword evidence="9" id="KW-0963">Cytoplasm</keyword>
<evidence type="ECO:0000256" key="17">
    <source>
        <dbReference type="PIRSR" id="PIRSR000732-1"/>
    </source>
</evidence>
<evidence type="ECO:0000313" key="25">
    <source>
        <dbReference type="Proteomes" id="UP000005629"/>
    </source>
</evidence>
<dbReference type="SUPFAM" id="SSF47831">
    <property type="entry name" value="Enzyme I of the PEP:sugar phosphotransferase system HPr-binding (sub)domain"/>
    <property type="match status" value="1"/>
</dbReference>
<dbReference type="PIRSF" id="PIRSF000732">
    <property type="entry name" value="PTS_enzyme_I"/>
    <property type="match status" value="1"/>
</dbReference>
<proteinExistence type="inferred from homology"/>
<dbReference type="EC" id="2.7.3.9" evidence="6"/>
<evidence type="ECO:0000256" key="10">
    <source>
        <dbReference type="ARBA" id="ARBA00022597"/>
    </source>
</evidence>
<evidence type="ECO:0000256" key="2">
    <source>
        <dbReference type="ARBA" id="ARBA00001946"/>
    </source>
</evidence>
<dbReference type="InterPro" id="IPR015813">
    <property type="entry name" value="Pyrv/PenolPyrv_kinase-like_dom"/>
</dbReference>
<dbReference type="Pfam" id="PF05524">
    <property type="entry name" value="PEP-utilisers_N"/>
    <property type="match status" value="1"/>
</dbReference>
<comment type="function">
    <text evidence="3">General (non sugar-specific) component of the phosphoenolpyruvate-dependent sugar phosphotransferase system (sugar PTS). This major carbohydrate active-transport system catalyzes the phosphorylation of incoming sugar substrates concomitantly with their translocation across the cell membrane. Enzyme I transfers the phosphoryl group from phosphoenolpyruvate (PEP) to the phosphoryl carrier protein (HPr).</text>
</comment>
<dbReference type="SUPFAM" id="SSF51621">
    <property type="entry name" value="Phosphoenolpyruvate/pyruvate domain"/>
    <property type="match status" value="1"/>
</dbReference>
<dbReference type="GO" id="GO:0009401">
    <property type="term" value="P:phosphoenolpyruvate-dependent sugar phosphotransferase system"/>
    <property type="evidence" value="ECO:0007669"/>
    <property type="project" value="UniProtKB-KW"/>
</dbReference>
<feature type="domain" description="PEP-utilising enzyme mobile" evidence="21">
    <location>
        <begin position="153"/>
        <end position="226"/>
    </location>
</feature>
<feature type="domain" description="PEP-utilising enzyme C-terminal" evidence="22">
    <location>
        <begin position="248"/>
        <end position="534"/>
    </location>
</feature>
<feature type="binding site" evidence="19">
    <location>
        <position position="449"/>
    </location>
    <ligand>
        <name>Mg(2+)</name>
        <dbReference type="ChEBI" id="CHEBI:18420"/>
    </ligand>
</feature>
<dbReference type="SUPFAM" id="SSF52009">
    <property type="entry name" value="Phosphohistidine domain"/>
    <property type="match status" value="1"/>
</dbReference>
<dbReference type="GO" id="GO:0046872">
    <property type="term" value="F:metal ion binding"/>
    <property type="evidence" value="ECO:0007669"/>
    <property type="project" value="UniProtKB-KW"/>
</dbReference>
<evidence type="ECO:0000259" key="21">
    <source>
        <dbReference type="Pfam" id="PF00391"/>
    </source>
</evidence>
<feature type="active site" description="Tele-phosphohistidine intermediate" evidence="17">
    <location>
        <position position="190"/>
    </location>
</feature>
<dbReference type="GO" id="GO:0016301">
    <property type="term" value="F:kinase activity"/>
    <property type="evidence" value="ECO:0007669"/>
    <property type="project" value="UniProtKB-KW"/>
</dbReference>
<keyword evidence="8" id="KW-0813">Transport</keyword>
<keyword evidence="12" id="KW-0598">Phosphotransferase system</keyword>
<feature type="region of interest" description="Disordered" evidence="20">
    <location>
        <begin position="532"/>
        <end position="561"/>
    </location>
</feature>
<dbReference type="EMBL" id="CP002923">
    <property type="protein sequence ID" value="AEM59307.1"/>
    <property type="molecule type" value="Genomic_DNA"/>
</dbReference>
<dbReference type="InterPro" id="IPR000121">
    <property type="entry name" value="PEP_util_C"/>
</dbReference>
<evidence type="ECO:0000256" key="9">
    <source>
        <dbReference type="ARBA" id="ARBA00022490"/>
    </source>
</evidence>
<comment type="cofactor">
    <cofactor evidence="2 19">
        <name>Mg(2+)</name>
        <dbReference type="ChEBI" id="CHEBI:18420"/>
    </cofactor>
</comment>
<dbReference type="HOGENOM" id="CLU_007308_7_0_2"/>
<evidence type="ECO:0000256" key="8">
    <source>
        <dbReference type="ARBA" id="ARBA00022448"/>
    </source>
</evidence>
<evidence type="ECO:0000313" key="24">
    <source>
        <dbReference type="EMBL" id="AEM59307.1"/>
    </source>
</evidence>
<feature type="domain" description="Phosphotransferase system enzyme I N-terminal" evidence="23">
    <location>
        <begin position="7"/>
        <end position="127"/>
    </location>
</feature>
<evidence type="ECO:0000256" key="15">
    <source>
        <dbReference type="ARBA" id="ARBA00022842"/>
    </source>
</evidence>
<evidence type="ECO:0000256" key="12">
    <source>
        <dbReference type="ARBA" id="ARBA00022683"/>
    </source>
</evidence>
<dbReference type="InterPro" id="IPR036637">
    <property type="entry name" value="Phosphohistidine_dom_sf"/>
</dbReference>
<dbReference type="Pfam" id="PF02896">
    <property type="entry name" value="PEP-utilizers_C"/>
    <property type="match status" value="1"/>
</dbReference>
<keyword evidence="10" id="KW-0762">Sugar transport</keyword>
<feature type="binding site" evidence="18">
    <location>
        <begin position="448"/>
        <end position="449"/>
    </location>
    <ligand>
        <name>phosphoenolpyruvate</name>
        <dbReference type="ChEBI" id="CHEBI:58702"/>
    </ligand>
</feature>
<comment type="similarity">
    <text evidence="5">Belongs to the PEP-utilizing enzyme family.</text>
</comment>
<dbReference type="Gene3D" id="3.50.30.10">
    <property type="entry name" value="Phosphohistidine domain"/>
    <property type="match status" value="1"/>
</dbReference>
<dbReference type="eggNOG" id="arCOG01113">
    <property type="taxonomic scope" value="Archaea"/>
</dbReference>
<keyword evidence="24" id="KW-0670">Pyruvate</keyword>
<evidence type="ECO:0000259" key="23">
    <source>
        <dbReference type="Pfam" id="PF05524"/>
    </source>
</evidence>